<dbReference type="Pfam" id="PF07739">
    <property type="entry name" value="TipAS"/>
    <property type="match status" value="1"/>
</dbReference>
<dbReference type="Proteomes" id="UP000233276">
    <property type="component" value="Chromosome"/>
</dbReference>
<keyword evidence="3" id="KW-0238">DNA-binding</keyword>
<evidence type="ECO:0000259" key="5">
    <source>
        <dbReference type="PROSITE" id="PS50937"/>
    </source>
</evidence>
<dbReference type="Gene3D" id="1.10.1660.10">
    <property type="match status" value="1"/>
</dbReference>
<keyword evidence="2" id="KW-0805">Transcription regulation</keyword>
<dbReference type="InterPro" id="IPR012925">
    <property type="entry name" value="TipAS_dom"/>
</dbReference>
<evidence type="ECO:0000313" key="7">
    <source>
        <dbReference type="Proteomes" id="UP000233276"/>
    </source>
</evidence>
<dbReference type="PANTHER" id="PTHR30204:SF69">
    <property type="entry name" value="MERR-FAMILY TRANSCRIPTIONAL REGULATOR"/>
    <property type="match status" value="1"/>
</dbReference>
<evidence type="ECO:0000313" key="6">
    <source>
        <dbReference type="EMBL" id="AUG30900.1"/>
    </source>
</evidence>
<dbReference type="Gene3D" id="1.10.490.50">
    <property type="entry name" value="Antibiotic binding domain of TipA-like multidrug resistance regulators"/>
    <property type="match status" value="1"/>
</dbReference>
<dbReference type="InterPro" id="IPR009061">
    <property type="entry name" value="DNA-bd_dom_put_sf"/>
</dbReference>
<dbReference type="SUPFAM" id="SSF46955">
    <property type="entry name" value="Putative DNA-binding domain"/>
    <property type="match status" value="1"/>
</dbReference>
<proteinExistence type="predicted"/>
<dbReference type="RefSeq" id="WP_101307033.1">
    <property type="nucleotide sequence ID" value="NZ_CP025299.1"/>
</dbReference>
<dbReference type="PANTHER" id="PTHR30204">
    <property type="entry name" value="REDOX-CYCLING DRUG-SENSING TRANSCRIPTIONAL ACTIVATOR SOXR"/>
    <property type="match status" value="1"/>
</dbReference>
<dbReference type="InterPro" id="IPR036244">
    <property type="entry name" value="TipA-like_antibiotic-bd"/>
</dbReference>
<protein>
    <submittedName>
        <fullName evidence="6">MerR family transcriptional regulator</fullName>
    </submittedName>
</protein>
<dbReference type="SUPFAM" id="SSF89082">
    <property type="entry name" value="Antibiotic binding domain of TipA-like multidrug resistance regulators"/>
    <property type="match status" value="1"/>
</dbReference>
<dbReference type="EMBL" id="CP025299">
    <property type="protein sequence ID" value="AUG30900.1"/>
    <property type="molecule type" value="Genomic_DNA"/>
</dbReference>
<dbReference type="GO" id="GO:0003700">
    <property type="term" value="F:DNA-binding transcription factor activity"/>
    <property type="evidence" value="ECO:0007669"/>
    <property type="project" value="InterPro"/>
</dbReference>
<feature type="domain" description="HTH merR-type" evidence="5">
    <location>
        <begin position="1"/>
        <end position="72"/>
    </location>
</feature>
<dbReference type="PROSITE" id="PS50937">
    <property type="entry name" value="HTH_MERR_2"/>
    <property type="match status" value="1"/>
</dbReference>
<evidence type="ECO:0000256" key="3">
    <source>
        <dbReference type="ARBA" id="ARBA00023125"/>
    </source>
</evidence>
<keyword evidence="4" id="KW-0804">Transcription</keyword>
<evidence type="ECO:0000256" key="2">
    <source>
        <dbReference type="ARBA" id="ARBA00023015"/>
    </source>
</evidence>
<dbReference type="SMART" id="SM00422">
    <property type="entry name" value="HTH_MERR"/>
    <property type="match status" value="1"/>
</dbReference>
<keyword evidence="1" id="KW-0678">Repressor</keyword>
<evidence type="ECO:0000256" key="4">
    <source>
        <dbReference type="ARBA" id="ARBA00023163"/>
    </source>
</evidence>
<dbReference type="KEGG" id="mhos:CXR34_16485"/>
<evidence type="ECO:0000256" key="1">
    <source>
        <dbReference type="ARBA" id="ARBA00022491"/>
    </source>
</evidence>
<dbReference type="InterPro" id="IPR000551">
    <property type="entry name" value="MerR-type_HTH_dom"/>
</dbReference>
<gene>
    <name evidence="6" type="ORF">CXR34_16485</name>
</gene>
<dbReference type="GO" id="GO:0003677">
    <property type="term" value="F:DNA binding"/>
    <property type="evidence" value="ECO:0007669"/>
    <property type="project" value="UniProtKB-KW"/>
</dbReference>
<name>A0A2K9DBC3_9MICO</name>
<dbReference type="InterPro" id="IPR047057">
    <property type="entry name" value="MerR_fam"/>
</dbReference>
<sequence>MNDWSIQQTARLAGTTSRTLRHYGELGLLRPSRVGANGYRYYDAAALVRLQRILLLREMGLALPEIAEVLERPTTETDALRRHLRALHEEQERLARRIASVASTITALEEGEEPMAENMFDGFDHTRYHDEVIERWGEAAYADADRWWRGLDAEGHRDAKARVAALNAAWVDAAGRGLDPAGGEAQELAARHVAWLRGIPGTPAAAPDGDIAGYLRGLGEMYVAEPRFAANYGGPAGAEFVRASLEAYLTAQR</sequence>
<dbReference type="CDD" id="cd01106">
    <property type="entry name" value="HTH_TipAL-Mta"/>
    <property type="match status" value="1"/>
</dbReference>
<dbReference type="Pfam" id="PF13411">
    <property type="entry name" value="MerR_1"/>
    <property type="match status" value="1"/>
</dbReference>
<dbReference type="AlphaFoldDB" id="A0A2K9DBC3"/>
<organism evidence="6 7">
    <name type="scientific">Microbacterium hominis</name>
    <dbReference type="NCBI Taxonomy" id="162426"/>
    <lineage>
        <taxon>Bacteria</taxon>
        <taxon>Bacillati</taxon>
        <taxon>Actinomycetota</taxon>
        <taxon>Actinomycetes</taxon>
        <taxon>Micrococcales</taxon>
        <taxon>Microbacteriaceae</taxon>
        <taxon>Microbacterium</taxon>
    </lineage>
</organism>
<reference evidence="6 7" key="1">
    <citation type="submission" date="2017-12" db="EMBL/GenBank/DDBJ databases">
        <title>Isolation and characterization of estrogens degradatiion strain Microbacterium hominis SJTG1.</title>
        <authorList>
            <person name="Xiong W."/>
            <person name="Yin C."/>
            <person name="Zheng D."/>
            <person name="Liang R."/>
        </authorList>
    </citation>
    <scope>NUCLEOTIDE SEQUENCE [LARGE SCALE GENOMIC DNA]</scope>
    <source>
        <strain evidence="6 7">SJTG1</strain>
    </source>
</reference>
<accession>A0A2K9DBC3</accession>